<sequence>MRASGKETRAYKQLDGGGSILADIYDQGAGSPVIVYIHGGALIFGTRAWLPKEQIDRYAAAGFSIVNIDYRLAPETKLESIVQDIRDALHWVRTTAPRRHGFDPERMAIVGSSAGGYLGLLAGTWELKPKAIVSFYGYGDIKGDWYTQPSAFYCSRPTVSRTEAFSHAGESERTEGAFERFPFYLYCRQQGTWVREVSGLDPLLHERAVGAYNPVELLTPDYPPTLLLHGDQDTDVPYEQSVLMYKRLKEQGVPAKLITIEDADHAFDNRFEAPAVQQAFDTVIDFLRQHV</sequence>
<organism evidence="3 4">
    <name type="scientific">Paenibacillus lycopersici</name>
    <dbReference type="NCBI Taxonomy" id="2704462"/>
    <lineage>
        <taxon>Bacteria</taxon>
        <taxon>Bacillati</taxon>
        <taxon>Bacillota</taxon>
        <taxon>Bacilli</taxon>
        <taxon>Bacillales</taxon>
        <taxon>Paenibacillaceae</taxon>
        <taxon>Paenibacillus</taxon>
    </lineage>
</organism>
<protein>
    <submittedName>
        <fullName evidence="3">Alpha/beta hydrolase</fullName>
    </submittedName>
</protein>
<proteinExistence type="predicted"/>
<feature type="domain" description="Alpha/beta hydrolase fold-3" evidence="2">
    <location>
        <begin position="34"/>
        <end position="267"/>
    </location>
</feature>
<dbReference type="AlphaFoldDB" id="A0A6C0G3I1"/>
<dbReference type="Gene3D" id="3.40.50.1820">
    <property type="entry name" value="alpha/beta hydrolase"/>
    <property type="match status" value="1"/>
</dbReference>
<dbReference type="InterPro" id="IPR029058">
    <property type="entry name" value="AB_hydrolase_fold"/>
</dbReference>
<evidence type="ECO:0000313" key="4">
    <source>
        <dbReference type="Proteomes" id="UP000476064"/>
    </source>
</evidence>
<dbReference type="InterPro" id="IPR013094">
    <property type="entry name" value="AB_hydrolase_3"/>
</dbReference>
<accession>A0A6C0G3I1</accession>
<dbReference type="PANTHER" id="PTHR48081">
    <property type="entry name" value="AB HYDROLASE SUPERFAMILY PROTEIN C4A8.06C"/>
    <property type="match status" value="1"/>
</dbReference>
<dbReference type="SUPFAM" id="SSF53474">
    <property type="entry name" value="alpha/beta-Hydrolases"/>
    <property type="match status" value="1"/>
</dbReference>
<gene>
    <name evidence="3" type="ORF">GXP70_19465</name>
</gene>
<dbReference type="PANTHER" id="PTHR48081:SF3">
    <property type="entry name" value="ALPHA_BETA HYDROLASE FOLD-3 DOMAIN-CONTAINING PROTEIN"/>
    <property type="match status" value="1"/>
</dbReference>
<name>A0A6C0G3I1_9BACL</name>
<evidence type="ECO:0000259" key="2">
    <source>
        <dbReference type="Pfam" id="PF07859"/>
    </source>
</evidence>
<evidence type="ECO:0000313" key="3">
    <source>
        <dbReference type="EMBL" id="QHT61944.1"/>
    </source>
</evidence>
<keyword evidence="4" id="KW-1185">Reference proteome</keyword>
<dbReference type="Pfam" id="PF07859">
    <property type="entry name" value="Abhydrolase_3"/>
    <property type="match status" value="1"/>
</dbReference>
<dbReference type="KEGG" id="plyc:GXP70_19465"/>
<evidence type="ECO:0000256" key="1">
    <source>
        <dbReference type="ARBA" id="ARBA00022801"/>
    </source>
</evidence>
<dbReference type="Proteomes" id="UP000476064">
    <property type="component" value="Chromosome"/>
</dbReference>
<keyword evidence="1 3" id="KW-0378">Hydrolase</keyword>
<reference evidence="3 4" key="1">
    <citation type="submission" date="2020-01" db="EMBL/GenBank/DDBJ databases">
        <title>Paenibacillus sp. nov., isolated from tomato rhizosphere.</title>
        <authorList>
            <person name="Weon H.-Y."/>
            <person name="Lee S.A."/>
        </authorList>
    </citation>
    <scope>NUCLEOTIDE SEQUENCE [LARGE SCALE GENOMIC DNA]</scope>
    <source>
        <strain evidence="3 4">12200R-189</strain>
    </source>
</reference>
<dbReference type="EMBL" id="CP048209">
    <property type="protein sequence ID" value="QHT61944.1"/>
    <property type="molecule type" value="Genomic_DNA"/>
</dbReference>
<dbReference type="RefSeq" id="WP_162358381.1">
    <property type="nucleotide sequence ID" value="NZ_CP048209.1"/>
</dbReference>
<dbReference type="GO" id="GO:0016787">
    <property type="term" value="F:hydrolase activity"/>
    <property type="evidence" value="ECO:0007669"/>
    <property type="project" value="UniProtKB-KW"/>
</dbReference>
<dbReference type="InterPro" id="IPR050300">
    <property type="entry name" value="GDXG_lipolytic_enzyme"/>
</dbReference>